<sequence length="378" mass="41421">MGDGTGNLVAMGFSKDACRKALSKMIVLDELPFSFVEREGICHFCSVACPKFDPPSRTTIARDINKLYLDDKVMLKSMFSFNKKRVCLTTDCWTSIQNTNYMVITAHFIDSGWELHKRILNFYVVPNHKGETIGKIIEACLLGWGIKRVFMITIDNASANDVAIKYVRRKLSNWVADEIILEAQHYFQGEKKQDRTGGFTSSVKPSTVPRNVDGQWRPLSASTGMTGLANSLGGVLVTHSTEVLNACPMGVTLSGQNDFIGVSAGTSVGNKADMGPMQDNVGVTDNNSCHLHDVPLMFSEDTSGDALHVSGITNAVVSKAEVTYRVSVESGTVPPIQVSEPIKRKDIIALAIDVQPTRYIQTSFGIGYIQEVTLVIEE</sequence>
<dbReference type="AlphaFoldDB" id="A0AA39VJ74"/>
<evidence type="ECO:0000313" key="1">
    <source>
        <dbReference type="EMBL" id="KAK0582640.1"/>
    </source>
</evidence>
<dbReference type="PANTHER" id="PTHR46481">
    <property type="entry name" value="ZINC FINGER BED DOMAIN-CONTAINING PROTEIN 4"/>
    <property type="match status" value="1"/>
</dbReference>
<dbReference type="SUPFAM" id="SSF53098">
    <property type="entry name" value="Ribonuclease H-like"/>
    <property type="match status" value="1"/>
</dbReference>
<reference evidence="1" key="2">
    <citation type="submission" date="2023-06" db="EMBL/GenBank/DDBJ databases">
        <authorList>
            <person name="Swenson N.G."/>
            <person name="Wegrzyn J.L."/>
            <person name="Mcevoy S.L."/>
        </authorList>
    </citation>
    <scope>NUCLEOTIDE SEQUENCE</scope>
    <source>
        <strain evidence="1">NS2018</strain>
        <tissue evidence="1">Leaf</tissue>
    </source>
</reference>
<keyword evidence="2" id="KW-1185">Reference proteome</keyword>
<accession>A0AA39VJ74</accession>
<name>A0AA39VJ74_ACESA</name>
<comment type="caution">
    <text evidence="1">The sequence shown here is derived from an EMBL/GenBank/DDBJ whole genome shotgun (WGS) entry which is preliminary data.</text>
</comment>
<organism evidence="1 2">
    <name type="scientific">Acer saccharum</name>
    <name type="common">Sugar maple</name>
    <dbReference type="NCBI Taxonomy" id="4024"/>
    <lineage>
        <taxon>Eukaryota</taxon>
        <taxon>Viridiplantae</taxon>
        <taxon>Streptophyta</taxon>
        <taxon>Embryophyta</taxon>
        <taxon>Tracheophyta</taxon>
        <taxon>Spermatophyta</taxon>
        <taxon>Magnoliopsida</taxon>
        <taxon>eudicotyledons</taxon>
        <taxon>Gunneridae</taxon>
        <taxon>Pentapetalae</taxon>
        <taxon>rosids</taxon>
        <taxon>malvids</taxon>
        <taxon>Sapindales</taxon>
        <taxon>Sapindaceae</taxon>
        <taxon>Hippocastanoideae</taxon>
        <taxon>Acereae</taxon>
        <taxon>Acer</taxon>
    </lineage>
</organism>
<evidence type="ECO:0000313" key="2">
    <source>
        <dbReference type="Proteomes" id="UP001168877"/>
    </source>
</evidence>
<protein>
    <submittedName>
        <fullName evidence="1">Uncharacterized protein</fullName>
    </submittedName>
</protein>
<gene>
    <name evidence="1" type="ORF">LWI29_028046</name>
</gene>
<dbReference type="InterPro" id="IPR012337">
    <property type="entry name" value="RNaseH-like_sf"/>
</dbReference>
<dbReference type="Proteomes" id="UP001168877">
    <property type="component" value="Unassembled WGS sequence"/>
</dbReference>
<reference evidence="1" key="1">
    <citation type="journal article" date="2022" name="Plant J.">
        <title>Strategies of tolerance reflected in two North American maple genomes.</title>
        <authorList>
            <person name="McEvoy S.L."/>
            <person name="Sezen U.U."/>
            <person name="Trouern-Trend A."/>
            <person name="McMahon S.M."/>
            <person name="Schaberg P.G."/>
            <person name="Yang J."/>
            <person name="Wegrzyn J.L."/>
            <person name="Swenson N.G."/>
        </authorList>
    </citation>
    <scope>NUCLEOTIDE SEQUENCE</scope>
    <source>
        <strain evidence="1">NS2018</strain>
    </source>
</reference>
<dbReference type="EMBL" id="JAUESC010000384">
    <property type="protein sequence ID" value="KAK0582640.1"/>
    <property type="molecule type" value="Genomic_DNA"/>
</dbReference>
<proteinExistence type="predicted"/>
<dbReference type="PANTHER" id="PTHR46481:SF2">
    <property type="entry name" value="BED-TYPE DOMAIN-CONTAINING PROTEIN"/>
    <property type="match status" value="1"/>
</dbReference>
<dbReference type="InterPro" id="IPR052035">
    <property type="entry name" value="ZnF_BED_domain_contain"/>
</dbReference>